<dbReference type="Pfam" id="PF01734">
    <property type="entry name" value="Patatin"/>
    <property type="match status" value="1"/>
</dbReference>
<reference evidence="10" key="2">
    <citation type="journal article" date="2018" name="BMC Genomics">
        <title>A manually annotated Actinidia chinensis var. chinensis (kiwifruit) genome highlights the challenges associated with draft genomes and gene prediction in plants.</title>
        <authorList>
            <person name="Pilkington S.M."/>
            <person name="Crowhurst R."/>
            <person name="Hilario E."/>
            <person name="Nardozza S."/>
            <person name="Fraser L."/>
            <person name="Peng Y."/>
            <person name="Gunaseelan K."/>
            <person name="Simpson R."/>
            <person name="Tahir J."/>
            <person name="Deroles S.C."/>
            <person name="Templeton K."/>
            <person name="Luo Z."/>
            <person name="Davy M."/>
            <person name="Cheng C."/>
            <person name="McNeilage M."/>
            <person name="Scaglione D."/>
            <person name="Liu Y."/>
            <person name="Zhang Q."/>
            <person name="Datson P."/>
            <person name="De Silva N."/>
            <person name="Gardiner S.E."/>
            <person name="Bassett H."/>
            <person name="Chagne D."/>
            <person name="McCallum J."/>
            <person name="Dzierzon H."/>
            <person name="Deng C."/>
            <person name="Wang Y.Y."/>
            <person name="Barron L."/>
            <person name="Manako K."/>
            <person name="Bowen J."/>
            <person name="Foster T.M."/>
            <person name="Erridge Z.A."/>
            <person name="Tiffin H."/>
            <person name="Waite C.N."/>
            <person name="Davies K.M."/>
            <person name="Grierson E.P."/>
            <person name="Laing W.A."/>
            <person name="Kirk R."/>
            <person name="Chen X."/>
            <person name="Wood M."/>
            <person name="Montefiori M."/>
            <person name="Brummell D.A."/>
            <person name="Schwinn K.E."/>
            <person name="Catanach A."/>
            <person name="Fullerton C."/>
            <person name="Li D."/>
            <person name="Meiyalaghan S."/>
            <person name="Nieuwenhuizen N."/>
            <person name="Read N."/>
            <person name="Prakash R."/>
            <person name="Hunter D."/>
            <person name="Zhang H."/>
            <person name="McKenzie M."/>
            <person name="Knabel M."/>
            <person name="Harris A."/>
            <person name="Allan A.C."/>
            <person name="Gleave A."/>
            <person name="Chen A."/>
            <person name="Janssen B.J."/>
            <person name="Plunkett B."/>
            <person name="Ampomah-Dwamena C."/>
            <person name="Voogd C."/>
            <person name="Leif D."/>
            <person name="Lafferty D."/>
            <person name="Souleyre E.J.F."/>
            <person name="Varkonyi-Gasic E."/>
            <person name="Gambi F."/>
            <person name="Hanley J."/>
            <person name="Yao J.L."/>
            <person name="Cheung J."/>
            <person name="David K.M."/>
            <person name="Warren B."/>
            <person name="Marsh K."/>
            <person name="Snowden K.C."/>
            <person name="Lin-Wang K."/>
            <person name="Brian L."/>
            <person name="Martinez-Sanchez M."/>
            <person name="Wang M."/>
            <person name="Ileperuma N."/>
            <person name="Macnee N."/>
            <person name="Campin R."/>
            <person name="McAtee P."/>
            <person name="Drummond R.S.M."/>
            <person name="Espley R.V."/>
            <person name="Ireland H.S."/>
            <person name="Wu R."/>
            <person name="Atkinson R.G."/>
            <person name="Karunairetnam S."/>
            <person name="Bulley S."/>
            <person name="Chunkath S."/>
            <person name="Hanley Z."/>
            <person name="Storey R."/>
            <person name="Thrimawithana A.H."/>
            <person name="Thomson S."/>
            <person name="David C."/>
            <person name="Testolin R."/>
            <person name="Huang H."/>
            <person name="Hellens R.P."/>
            <person name="Schaffer R.J."/>
        </authorList>
    </citation>
    <scope>NUCLEOTIDE SEQUENCE [LARGE SCALE GENOMIC DNA]</scope>
    <source>
        <strain evidence="10">cv. Red5</strain>
    </source>
</reference>
<proteinExistence type="inferred from homology"/>
<comment type="function">
    <text evidence="7">Lipolytic acyl hydrolase (LAH).</text>
</comment>
<dbReference type="SUPFAM" id="SSF52151">
    <property type="entry name" value="FabD/lysophospholipase-like"/>
    <property type="match status" value="1"/>
</dbReference>
<dbReference type="EMBL" id="NKQK01000027">
    <property type="protein sequence ID" value="PSR87992.1"/>
    <property type="molecule type" value="Genomic_DNA"/>
</dbReference>
<evidence type="ECO:0000256" key="1">
    <source>
        <dbReference type="ARBA" id="ARBA00010240"/>
    </source>
</evidence>
<keyword evidence="10" id="KW-1185">Reference proteome</keyword>
<feature type="short sequence motif" description="DGA/G" evidence="6">
    <location>
        <begin position="199"/>
        <end position="201"/>
    </location>
</feature>
<comment type="caution">
    <text evidence="9">The sequence shown here is derived from an EMBL/GenBank/DDBJ whole genome shotgun (WGS) entry which is preliminary data.</text>
</comment>
<dbReference type="InParanoid" id="A0A2R6PAF6"/>
<dbReference type="FunFam" id="3.40.1090.10:FF:000005">
    <property type="entry name" value="Patatin"/>
    <property type="match status" value="1"/>
</dbReference>
<dbReference type="Gene3D" id="3.40.1090.10">
    <property type="entry name" value="Cytosolic phospholipase A2 catalytic domain"/>
    <property type="match status" value="1"/>
</dbReference>
<evidence type="ECO:0000256" key="7">
    <source>
        <dbReference type="RuleBase" id="RU361262"/>
    </source>
</evidence>
<dbReference type="GO" id="GO:0016042">
    <property type="term" value="P:lipid catabolic process"/>
    <property type="evidence" value="ECO:0007669"/>
    <property type="project" value="UniProtKB-UniRule"/>
</dbReference>
<keyword evidence="3" id="KW-0611">Plant defense</keyword>
<dbReference type="PANTHER" id="PTHR32176:SF99">
    <property type="entry name" value="PATATIN"/>
    <property type="match status" value="1"/>
</dbReference>
<dbReference type="Proteomes" id="UP000241394">
    <property type="component" value="Chromosome LG27"/>
</dbReference>
<comment type="domain">
    <text evidence="7">The nitrogen atoms of the two glycine residues in the GGXR motif define the oxyanion hole, and stabilize the oxyanion that forms during the nucleophilic attack by the catalytic serine during substrate cleavage.</text>
</comment>
<keyword evidence="2 6" id="KW-0378">Hydrolase</keyword>
<keyword evidence="5 6" id="KW-0443">Lipid metabolism</keyword>
<evidence type="ECO:0000256" key="6">
    <source>
        <dbReference type="PROSITE-ProRule" id="PRU01161"/>
    </source>
</evidence>
<dbReference type="Gramene" id="PSR87992">
    <property type="protein sequence ID" value="PSR87992"/>
    <property type="gene ID" value="CEY00_Acc31022"/>
</dbReference>
<evidence type="ECO:0000256" key="5">
    <source>
        <dbReference type="ARBA" id="ARBA00023098"/>
    </source>
</evidence>
<sequence length="382" mass="41878">MACEPTEGNMVTVLSIDGGGIRGIIPGTILAYLESKLQELDGPEARIADYFDVIAGTSTGGLVTTMLAAPDKANRPLYAAEEINRFYLEHGPNIFPQDSNNQAATGPKYDGKYLRDLIERVLGSTTIKQTLTDVIIPTFDIKRLQPIIFSTDDAKQNVSKNALLSDICISTSAAPTYFPAHYFETKDEDGSVRSFDLIDGGVAANNPTLIAMNQIFKEILMGKFKFSNMEPSGSNRMLVLSLGTGAAKQEEKYNASTASQWGMLNWVFNNGATPLIDVYSNASSDMVDIHVSTLFQSLHAKKNYLRIQNDTLTGDEASTDVATEENMQRLVQIGKELLEKPVSRVNLETGKFEAIEGEGTYGEALSYFAELLSNERKLRQVL</sequence>
<dbReference type="PANTHER" id="PTHR32176">
    <property type="entry name" value="XYLOSE ISOMERASE"/>
    <property type="match status" value="1"/>
</dbReference>
<feature type="short sequence motif" description="GXGXXG" evidence="6">
    <location>
        <begin position="18"/>
        <end position="23"/>
    </location>
</feature>
<dbReference type="STRING" id="1590841.A0A2R6PAF6"/>
<evidence type="ECO:0000313" key="9">
    <source>
        <dbReference type="EMBL" id="PSR87992.1"/>
    </source>
</evidence>
<organism evidence="9 10">
    <name type="scientific">Actinidia chinensis var. chinensis</name>
    <name type="common">Chinese soft-hair kiwi</name>
    <dbReference type="NCBI Taxonomy" id="1590841"/>
    <lineage>
        <taxon>Eukaryota</taxon>
        <taxon>Viridiplantae</taxon>
        <taxon>Streptophyta</taxon>
        <taxon>Embryophyta</taxon>
        <taxon>Tracheophyta</taxon>
        <taxon>Spermatophyta</taxon>
        <taxon>Magnoliopsida</taxon>
        <taxon>eudicotyledons</taxon>
        <taxon>Gunneridae</taxon>
        <taxon>Pentapetalae</taxon>
        <taxon>asterids</taxon>
        <taxon>Ericales</taxon>
        <taxon>Actinidiaceae</taxon>
        <taxon>Actinidia</taxon>
    </lineage>
</organism>
<dbReference type="EC" id="3.1.1.-" evidence="7"/>
<feature type="active site" description="Nucleophile" evidence="6">
    <location>
        <position position="58"/>
    </location>
</feature>
<evidence type="ECO:0000313" key="10">
    <source>
        <dbReference type="Proteomes" id="UP000241394"/>
    </source>
</evidence>
<gene>
    <name evidence="9" type="ORF">CEY00_Acc31022</name>
</gene>
<dbReference type="GO" id="GO:0006952">
    <property type="term" value="P:defense response"/>
    <property type="evidence" value="ECO:0007669"/>
    <property type="project" value="UniProtKB-KW"/>
</dbReference>
<evidence type="ECO:0000256" key="4">
    <source>
        <dbReference type="ARBA" id="ARBA00022963"/>
    </source>
</evidence>
<comment type="similarity">
    <text evidence="1 7">Belongs to the patatin family.</text>
</comment>
<accession>A0A2R6PAF6</accession>
<dbReference type="OMA" id="HEENYNA"/>
<feature type="domain" description="PNPLA" evidence="8">
    <location>
        <begin position="14"/>
        <end position="212"/>
    </location>
</feature>
<dbReference type="InterPro" id="IPR016035">
    <property type="entry name" value="Acyl_Trfase/lysoPLipase"/>
</dbReference>
<dbReference type="GO" id="GO:0047372">
    <property type="term" value="F:monoacylglycerol lipase activity"/>
    <property type="evidence" value="ECO:0007669"/>
    <property type="project" value="TreeGrafter"/>
</dbReference>
<feature type="short sequence motif" description="GXSXG" evidence="6">
    <location>
        <begin position="56"/>
        <end position="60"/>
    </location>
</feature>
<dbReference type="GO" id="GO:0004620">
    <property type="term" value="F:phospholipase activity"/>
    <property type="evidence" value="ECO:0007669"/>
    <property type="project" value="TreeGrafter"/>
</dbReference>
<reference evidence="9 10" key="1">
    <citation type="submission" date="2017-07" db="EMBL/GenBank/DDBJ databases">
        <title>An improved, manually edited Actinidia chinensis var. chinensis (kiwifruit) genome highlights the challenges associated with draft genomes and gene prediction in plants.</title>
        <authorList>
            <person name="Pilkington S."/>
            <person name="Crowhurst R."/>
            <person name="Hilario E."/>
            <person name="Nardozza S."/>
            <person name="Fraser L."/>
            <person name="Peng Y."/>
            <person name="Gunaseelan K."/>
            <person name="Simpson R."/>
            <person name="Tahir J."/>
            <person name="Deroles S."/>
            <person name="Templeton K."/>
            <person name="Luo Z."/>
            <person name="Davy M."/>
            <person name="Cheng C."/>
            <person name="Mcneilage M."/>
            <person name="Scaglione D."/>
            <person name="Liu Y."/>
            <person name="Zhang Q."/>
            <person name="Datson P."/>
            <person name="De Silva N."/>
            <person name="Gardiner S."/>
            <person name="Bassett H."/>
            <person name="Chagne D."/>
            <person name="Mccallum J."/>
            <person name="Dzierzon H."/>
            <person name="Deng C."/>
            <person name="Wang Y.-Y."/>
            <person name="Barron N."/>
            <person name="Manako K."/>
            <person name="Bowen J."/>
            <person name="Foster T."/>
            <person name="Erridge Z."/>
            <person name="Tiffin H."/>
            <person name="Waite C."/>
            <person name="Davies K."/>
            <person name="Grierson E."/>
            <person name="Laing W."/>
            <person name="Kirk R."/>
            <person name="Chen X."/>
            <person name="Wood M."/>
            <person name="Montefiori M."/>
            <person name="Brummell D."/>
            <person name="Schwinn K."/>
            <person name="Catanach A."/>
            <person name="Fullerton C."/>
            <person name="Li D."/>
            <person name="Meiyalaghan S."/>
            <person name="Nieuwenhuizen N."/>
            <person name="Read N."/>
            <person name="Prakash R."/>
            <person name="Hunter D."/>
            <person name="Zhang H."/>
            <person name="Mckenzie M."/>
            <person name="Knabel M."/>
            <person name="Harris A."/>
            <person name="Allan A."/>
            <person name="Chen A."/>
            <person name="Janssen B."/>
            <person name="Plunkett B."/>
            <person name="Dwamena C."/>
            <person name="Voogd C."/>
            <person name="Leif D."/>
            <person name="Lafferty D."/>
            <person name="Souleyre E."/>
            <person name="Varkonyi-Gasic E."/>
            <person name="Gambi F."/>
            <person name="Hanley J."/>
            <person name="Yao J.-L."/>
            <person name="Cheung J."/>
            <person name="David K."/>
            <person name="Warren B."/>
            <person name="Marsh K."/>
            <person name="Snowden K."/>
            <person name="Lin-Wang K."/>
            <person name="Brian L."/>
            <person name="Martinez-Sanchez M."/>
            <person name="Wang M."/>
            <person name="Ileperuma N."/>
            <person name="Macnee N."/>
            <person name="Campin R."/>
            <person name="Mcatee P."/>
            <person name="Drummond R."/>
            <person name="Espley R."/>
            <person name="Ireland H."/>
            <person name="Wu R."/>
            <person name="Atkinson R."/>
            <person name="Karunairetnam S."/>
            <person name="Bulley S."/>
            <person name="Chunkath S."/>
            <person name="Hanley Z."/>
            <person name="Storey R."/>
            <person name="Thrimawithana A."/>
            <person name="Thomson S."/>
            <person name="David C."/>
            <person name="Testolin R."/>
        </authorList>
    </citation>
    <scope>NUCLEOTIDE SEQUENCE [LARGE SCALE GENOMIC DNA]</scope>
    <source>
        <strain evidence="10">cv. Red5</strain>
        <tissue evidence="9">Young leaf</tissue>
    </source>
</reference>
<name>A0A2R6PAF6_ACTCC</name>
<dbReference type="PROSITE" id="PS51635">
    <property type="entry name" value="PNPLA"/>
    <property type="match status" value="1"/>
</dbReference>
<protein>
    <recommendedName>
        <fullName evidence="7">Patatin</fullName>
        <ecNumber evidence="7">3.1.1.-</ecNumber>
    </recommendedName>
</protein>
<evidence type="ECO:0000259" key="8">
    <source>
        <dbReference type="PROSITE" id="PS51635"/>
    </source>
</evidence>
<dbReference type="OrthoDB" id="1658288at2759"/>
<dbReference type="AlphaFoldDB" id="A0A2R6PAF6"/>
<dbReference type="CDD" id="cd07214">
    <property type="entry name" value="Pat17_isozyme_like"/>
    <property type="match status" value="1"/>
</dbReference>
<dbReference type="InterPro" id="IPR002641">
    <property type="entry name" value="PNPLA_dom"/>
</dbReference>
<feature type="active site" description="Proton acceptor" evidence="6">
    <location>
        <position position="199"/>
    </location>
</feature>
<evidence type="ECO:0000256" key="3">
    <source>
        <dbReference type="ARBA" id="ARBA00022821"/>
    </source>
</evidence>
<evidence type="ECO:0000256" key="2">
    <source>
        <dbReference type="ARBA" id="ARBA00022801"/>
    </source>
</evidence>
<keyword evidence="4 6" id="KW-0442">Lipid degradation</keyword>